<comment type="caution">
    <text evidence="11">The sequence shown here is derived from an EMBL/GenBank/DDBJ whole genome shotgun (WGS) entry which is preliminary data.</text>
</comment>
<feature type="region of interest" description="Disordered" evidence="10">
    <location>
        <begin position="588"/>
        <end position="791"/>
    </location>
</feature>
<comment type="subcellular location">
    <subcellularLocation>
        <location evidence="1 9">Nucleus</location>
    </subcellularLocation>
</comment>
<dbReference type="CDD" id="cd22999">
    <property type="entry name" value="SAP_SLX4"/>
    <property type="match status" value="1"/>
</dbReference>
<reference evidence="11 12" key="1">
    <citation type="submission" date="2017-03" db="EMBL/GenBank/DDBJ databases">
        <title>Genomes of endolithic fungi from Antarctica.</title>
        <authorList>
            <person name="Coleine C."/>
            <person name="Masonjones S."/>
            <person name="Stajich J.E."/>
        </authorList>
    </citation>
    <scope>NUCLEOTIDE SEQUENCE [LARGE SCALE GENOMIC DNA]</scope>
    <source>
        <strain evidence="11 12">CCFEE 6314</strain>
    </source>
</reference>
<dbReference type="OrthoDB" id="5349119at2759"/>
<evidence type="ECO:0000256" key="2">
    <source>
        <dbReference type="ARBA" id="ARBA00006661"/>
    </source>
</evidence>
<feature type="compositionally biased region" description="Basic residues" evidence="10">
    <location>
        <begin position="656"/>
        <end position="678"/>
    </location>
</feature>
<dbReference type="GO" id="GO:0033557">
    <property type="term" value="C:Slx1-Slx4 complex"/>
    <property type="evidence" value="ECO:0007669"/>
    <property type="project" value="UniProtKB-UniRule"/>
</dbReference>
<dbReference type="GO" id="GO:0006281">
    <property type="term" value="P:DNA repair"/>
    <property type="evidence" value="ECO:0007669"/>
    <property type="project" value="UniProtKB-UniRule"/>
</dbReference>
<feature type="region of interest" description="Disordered" evidence="10">
    <location>
        <begin position="27"/>
        <end position="58"/>
    </location>
</feature>
<feature type="region of interest" description="Disordered" evidence="10">
    <location>
        <begin position="294"/>
        <end position="332"/>
    </location>
</feature>
<keyword evidence="3 9" id="KW-0597">Phosphoprotein</keyword>
<dbReference type="GO" id="GO:0006260">
    <property type="term" value="P:DNA replication"/>
    <property type="evidence" value="ECO:0007669"/>
    <property type="project" value="InterPro"/>
</dbReference>
<feature type="compositionally biased region" description="Polar residues" evidence="10">
    <location>
        <begin position="385"/>
        <end position="395"/>
    </location>
</feature>
<evidence type="ECO:0000256" key="6">
    <source>
        <dbReference type="ARBA" id="ARBA00023204"/>
    </source>
</evidence>
<name>A0A438N9Y6_EXOME</name>
<dbReference type="InterPro" id="IPR018574">
    <property type="entry name" value="Structure-sp_endonuc_su_Slx4"/>
</dbReference>
<feature type="region of interest" description="Disordered" evidence="10">
    <location>
        <begin position="525"/>
        <end position="547"/>
    </location>
</feature>
<feature type="compositionally biased region" description="Basic and acidic residues" evidence="10">
    <location>
        <begin position="588"/>
        <end position="599"/>
    </location>
</feature>
<feature type="compositionally biased region" description="Polar residues" evidence="10">
    <location>
        <begin position="89"/>
        <end position="99"/>
    </location>
</feature>
<feature type="region of interest" description="Disordered" evidence="10">
    <location>
        <begin position="910"/>
        <end position="929"/>
    </location>
</feature>
<comment type="function">
    <text evidence="9">Regulatory subunit of the SLX1-SLX4 structure-specific endonuclease that resolves DNA secondary structures generated during DNA repair and recombination. Has endonuclease activity towards branched DNA substrates, introducing single-strand cuts in duplex DNA close to junctions with ss-DNA.</text>
</comment>
<dbReference type="Pfam" id="PF09494">
    <property type="entry name" value="Slx4"/>
    <property type="match status" value="1"/>
</dbReference>
<comment type="similarity">
    <text evidence="2 9">Belongs to the SLX4 family.</text>
</comment>
<comment type="PTM">
    <text evidence="9">Phosphorylated in response to DNA damage.</text>
</comment>
<feature type="region of interest" description="Disordered" evidence="10">
    <location>
        <begin position="831"/>
        <end position="850"/>
    </location>
</feature>
<gene>
    <name evidence="9" type="primary">SLX4</name>
    <name evidence="11" type="ORF">B0A52_03983</name>
</gene>
<dbReference type="Proteomes" id="UP000288859">
    <property type="component" value="Unassembled WGS sequence"/>
</dbReference>
<dbReference type="InterPro" id="IPR027784">
    <property type="entry name" value="Slx4_ascomycetes"/>
</dbReference>
<evidence type="ECO:0000256" key="1">
    <source>
        <dbReference type="ARBA" id="ARBA00004123"/>
    </source>
</evidence>
<feature type="compositionally biased region" description="Basic residues" evidence="10">
    <location>
        <begin position="312"/>
        <end position="332"/>
    </location>
</feature>
<evidence type="ECO:0000256" key="9">
    <source>
        <dbReference type="HAMAP-Rule" id="MF_03110"/>
    </source>
</evidence>
<dbReference type="GO" id="GO:0006310">
    <property type="term" value="P:DNA recombination"/>
    <property type="evidence" value="ECO:0007669"/>
    <property type="project" value="UniProtKB-UniRule"/>
</dbReference>
<organism evidence="11 12">
    <name type="scientific">Exophiala mesophila</name>
    <name type="common">Black yeast-like fungus</name>
    <dbReference type="NCBI Taxonomy" id="212818"/>
    <lineage>
        <taxon>Eukaryota</taxon>
        <taxon>Fungi</taxon>
        <taxon>Dikarya</taxon>
        <taxon>Ascomycota</taxon>
        <taxon>Pezizomycotina</taxon>
        <taxon>Eurotiomycetes</taxon>
        <taxon>Chaetothyriomycetidae</taxon>
        <taxon>Chaetothyriales</taxon>
        <taxon>Herpotrichiellaceae</taxon>
        <taxon>Exophiala</taxon>
    </lineage>
</organism>
<feature type="compositionally biased region" description="Polar residues" evidence="10">
    <location>
        <begin position="241"/>
        <end position="250"/>
    </location>
</feature>
<feature type="compositionally biased region" description="Polar residues" evidence="10">
    <location>
        <begin position="913"/>
        <end position="922"/>
    </location>
</feature>
<evidence type="ECO:0000313" key="12">
    <source>
        <dbReference type="Proteomes" id="UP000288859"/>
    </source>
</evidence>
<dbReference type="GO" id="GO:0017108">
    <property type="term" value="F:5'-flap endonuclease activity"/>
    <property type="evidence" value="ECO:0007669"/>
    <property type="project" value="InterPro"/>
</dbReference>
<feature type="compositionally biased region" description="Basic and acidic residues" evidence="10">
    <location>
        <begin position="644"/>
        <end position="655"/>
    </location>
</feature>
<feature type="region of interest" description="Disordered" evidence="10">
    <location>
        <begin position="240"/>
        <end position="264"/>
    </location>
</feature>
<dbReference type="EMBL" id="NAJM01000011">
    <property type="protein sequence ID" value="RVX72587.1"/>
    <property type="molecule type" value="Genomic_DNA"/>
</dbReference>
<keyword evidence="7 9" id="KW-0539">Nucleus</keyword>
<evidence type="ECO:0000256" key="4">
    <source>
        <dbReference type="ARBA" id="ARBA00022763"/>
    </source>
</evidence>
<feature type="region of interest" description="Disordered" evidence="10">
    <location>
        <begin position="384"/>
        <end position="404"/>
    </location>
</feature>
<evidence type="ECO:0000313" key="11">
    <source>
        <dbReference type="EMBL" id="RVX72587.1"/>
    </source>
</evidence>
<feature type="compositionally biased region" description="Acidic residues" evidence="10">
    <location>
        <begin position="603"/>
        <end position="612"/>
    </location>
</feature>
<feature type="region of interest" description="Disordered" evidence="10">
    <location>
        <begin position="76"/>
        <end position="104"/>
    </location>
</feature>
<feature type="compositionally biased region" description="Basic residues" evidence="10">
    <location>
        <begin position="634"/>
        <end position="643"/>
    </location>
</feature>
<dbReference type="AlphaFoldDB" id="A0A438N9Y6"/>
<keyword evidence="4 9" id="KW-0227">DNA damage</keyword>
<accession>A0A438N9Y6</accession>
<evidence type="ECO:0000256" key="3">
    <source>
        <dbReference type="ARBA" id="ARBA00022553"/>
    </source>
</evidence>
<dbReference type="VEuPathDB" id="FungiDB:PV10_03491"/>
<evidence type="ECO:0000256" key="7">
    <source>
        <dbReference type="ARBA" id="ARBA00023242"/>
    </source>
</evidence>
<keyword evidence="6 9" id="KW-0234">DNA repair</keyword>
<sequence length="929" mass="101211">MSTVVLLSSSPPRAFAPSLTPHDCSLYSLPSSPALEKSPTTGPLRFRPAGKKRDGFSPDIHTQRTALSTKIGAENVVFPSPSRGKFRPISSNPTASPCSPRTRRFKEPHDNLSSLQSNIPSKHFLALDHTTTNKTVLTEVEAANDDGEPTQKPNESPTRIERAIHRKLDWTPSKNRDDTEIGLEPSTVGFPISLMQSFAFEVDAGNSRPELEGAIEPTRRSRIDLVHIAETHTRMTANHLGHSTSKSSLEFASKKPKSPTRKSVTITSRATTLYEEEYLNLPPKAPLLEYLSATQPGGTDAVHDPNSEQSTKAKKKPKTTAKSNRASKKFIPKSRLVSPRSVMKSLAEQDMIFGSASQLAREDSPTLLRDTIEAFKRSEMFLSSDPISPQRTQPDSVDAVSPRATRGTSRFVKRRNLWSAAGRDEDNALLHVDTIDLSDSPAVRLALAGKDALTHPSEPTTTVRLPTQTPLAHKAKKSTNVMATTFPEASTGTVSPAKIQARSLHTAVAKKSPSRVVDACVVGEREDVQSTSSPSKKKAPCRSNKDSVKPSYAGFTDFALRKQLSAYGFKPVKNREKMIELLDRCWEDKYGSSETREDPATAAEEEEEEESEVASRAHGEFLSNVHGVAARPQPKVKKPRAKRKSEGDDTTAAKEPKKRKKAEPKTKVSKPKTPKKPATKAAKPSTGRKVNTSALSEEFVLDVSSDIEDSAIEDSKTGPVEKSSKTDQQQSDTKPKSKSKSKPKTQSQTPKPSKQEEEIPTMPTPLPILELSSSPLPGLHDKPPSKLAESGLTDTTSLFTTATAGAVDPSTDSESRPLPDLQSQIRAAIMSSQDPATSKRGGPPPMPTPTWREKILMYDPIVLEDLTAWLNTTGLGAIHEDREVSALEVREWCERNGVCCYGIGGGWRGNHGVKNTNNSGNKDGSKRAV</sequence>
<evidence type="ECO:0000256" key="5">
    <source>
        <dbReference type="ARBA" id="ARBA00023172"/>
    </source>
</evidence>
<protein>
    <recommendedName>
        <fullName evidence="8 9">Structure-specific endonuclease subunit SLX4</fullName>
    </recommendedName>
</protein>
<evidence type="ECO:0000256" key="8">
    <source>
        <dbReference type="ARBA" id="ARBA00029496"/>
    </source>
</evidence>
<keyword evidence="5 9" id="KW-0233">DNA recombination</keyword>
<proteinExistence type="inferred from homology"/>
<feature type="compositionally biased region" description="Low complexity" evidence="10">
    <location>
        <begin position="767"/>
        <end position="778"/>
    </location>
</feature>
<dbReference type="HAMAP" id="MF_03110">
    <property type="entry name" value="Endonuc_su_Slx4"/>
    <property type="match status" value="1"/>
</dbReference>
<evidence type="ECO:0000256" key="10">
    <source>
        <dbReference type="SAM" id="MobiDB-lite"/>
    </source>
</evidence>
<comment type="subunit">
    <text evidence="9">Forms a heterodimer with SLX1.</text>
</comment>